<feature type="coiled-coil region" evidence="6">
    <location>
        <begin position="335"/>
        <end position="379"/>
    </location>
</feature>
<protein>
    <submittedName>
        <fullName evidence="9">Chain length-determining protein</fullName>
    </submittedName>
</protein>
<evidence type="ECO:0000256" key="2">
    <source>
        <dbReference type="ARBA" id="ARBA00022475"/>
    </source>
</evidence>
<evidence type="ECO:0000256" key="6">
    <source>
        <dbReference type="SAM" id="Coils"/>
    </source>
</evidence>
<sequence length="518" mass="58291">MHEVLAQILGYARGMWRHRWLALIAAWLVAIGGWIFVAKIPDQFGASARVFVDTNSVLRPLLQGLTVQPDLVQRVSLMSKMLLSRPNLEKVVAMSDLDLTSGSEQDKEKLISDLSTKIRIMGDRANPSLYSVSFEHRNPESAKKAVQSLVSIFIDEALVGDQRASTTAKDFLDQEIDEYESRLKQSEQQLADFQRKYAGVLSADQGGYYKNLEAAKAGLKDSELALREANWRRDELSFQLESQDQAFISNIDSTSDQQIEDPRVMALQNKLDDLLLRYTEKHPDIIELRRQIAESQMRNKQRAIASRNNQDSGNVQADTVYGSLKVALSEADTQIAAMKARVEDYGKRVAELESQIDSIPRIEAELKQLTRNYTTVAEQHKAMLQRRETARLSTQVEKTSEGVKFRVIDPPFAPLKPTAPNRLILSGGVLLLAIGVGLVLALIMDLLRPVFDDRNQLYHITGLPVLGTVALVRNYNDKRREHLMLIPFITMSIGLIIAFAFVVFGLPILRELIPQILK</sequence>
<dbReference type="EMBL" id="PPGH01000018">
    <property type="protein sequence ID" value="PQJ97094.1"/>
    <property type="molecule type" value="Genomic_DNA"/>
</dbReference>
<feature type="coiled-coil region" evidence="6">
    <location>
        <begin position="169"/>
        <end position="196"/>
    </location>
</feature>
<dbReference type="InterPro" id="IPR014345">
    <property type="entry name" value="XrtA_polysacc_chain"/>
</dbReference>
<keyword evidence="4 7" id="KW-1133">Transmembrane helix</keyword>
<evidence type="ECO:0000259" key="8">
    <source>
        <dbReference type="Pfam" id="PF02706"/>
    </source>
</evidence>
<dbReference type="InterPro" id="IPR003856">
    <property type="entry name" value="LPS_length_determ_N"/>
</dbReference>
<feature type="transmembrane region" description="Helical" evidence="7">
    <location>
        <begin position="484"/>
        <end position="509"/>
    </location>
</feature>
<evidence type="ECO:0000256" key="7">
    <source>
        <dbReference type="SAM" id="Phobius"/>
    </source>
</evidence>
<dbReference type="RefSeq" id="WP_105072835.1">
    <property type="nucleotide sequence ID" value="NZ_PPGH01000018.1"/>
</dbReference>
<dbReference type="Pfam" id="PF02706">
    <property type="entry name" value="Wzz"/>
    <property type="match status" value="1"/>
</dbReference>
<accession>A0A2S7XTM8</accession>
<keyword evidence="6" id="KW-0175">Coiled coil</keyword>
<dbReference type="InterPro" id="IPR050445">
    <property type="entry name" value="Bact_polysacc_biosynth/exp"/>
</dbReference>
<organism evidence="9 10">
    <name type="scientific">Chromatium okenii</name>
    <dbReference type="NCBI Taxonomy" id="61644"/>
    <lineage>
        <taxon>Bacteria</taxon>
        <taxon>Pseudomonadati</taxon>
        <taxon>Pseudomonadota</taxon>
        <taxon>Gammaproteobacteria</taxon>
        <taxon>Chromatiales</taxon>
        <taxon>Chromatiaceae</taxon>
        <taxon>Chromatium</taxon>
    </lineage>
</organism>
<comment type="subcellular location">
    <subcellularLocation>
        <location evidence="1">Cell membrane</location>
        <topology evidence="1">Multi-pass membrane protein</topology>
    </subcellularLocation>
</comment>
<name>A0A2S7XTM8_9GAMM</name>
<evidence type="ECO:0000313" key="10">
    <source>
        <dbReference type="Proteomes" id="UP000239936"/>
    </source>
</evidence>
<evidence type="ECO:0000256" key="3">
    <source>
        <dbReference type="ARBA" id="ARBA00022692"/>
    </source>
</evidence>
<reference evidence="9 10" key="1">
    <citation type="submission" date="2018-01" db="EMBL/GenBank/DDBJ databases">
        <title>The complete genome sequence of Chromatium okenii LaCa, a purple sulfur bacterium with a turbulent life.</title>
        <authorList>
            <person name="Luedin S.M."/>
            <person name="Liechti N."/>
            <person name="Storelli N."/>
            <person name="Danza F."/>
            <person name="Wittwer M."/>
            <person name="Pothier J.F."/>
            <person name="Tonolla M.A."/>
        </authorList>
    </citation>
    <scope>NUCLEOTIDE SEQUENCE [LARGE SCALE GENOMIC DNA]</scope>
    <source>
        <strain evidence="9 10">LaCa</strain>
    </source>
</reference>
<dbReference type="GO" id="GO:0005886">
    <property type="term" value="C:plasma membrane"/>
    <property type="evidence" value="ECO:0007669"/>
    <property type="project" value="UniProtKB-SubCell"/>
</dbReference>
<keyword evidence="2" id="KW-1003">Cell membrane</keyword>
<dbReference type="AlphaFoldDB" id="A0A2S7XTM8"/>
<keyword evidence="10" id="KW-1185">Reference proteome</keyword>
<dbReference type="Proteomes" id="UP000239936">
    <property type="component" value="Unassembled WGS sequence"/>
</dbReference>
<feature type="transmembrane region" description="Helical" evidence="7">
    <location>
        <begin position="423"/>
        <end position="444"/>
    </location>
</feature>
<dbReference type="NCBIfam" id="TIGR03007">
    <property type="entry name" value="pepcterm_ChnLen"/>
    <property type="match status" value="1"/>
</dbReference>
<gene>
    <name evidence="9" type="ORF">CXB77_03720</name>
</gene>
<feature type="domain" description="Polysaccharide chain length determinant N-terminal" evidence="8">
    <location>
        <begin position="13"/>
        <end position="92"/>
    </location>
</feature>
<keyword evidence="5 7" id="KW-0472">Membrane</keyword>
<feature type="transmembrane region" description="Helical" evidence="7">
    <location>
        <begin position="20"/>
        <end position="37"/>
    </location>
</feature>
<dbReference type="PANTHER" id="PTHR32309">
    <property type="entry name" value="TYROSINE-PROTEIN KINASE"/>
    <property type="match status" value="1"/>
</dbReference>
<dbReference type="PANTHER" id="PTHR32309:SF13">
    <property type="entry name" value="FERRIC ENTEROBACTIN TRANSPORT PROTEIN FEPE"/>
    <property type="match status" value="1"/>
</dbReference>
<evidence type="ECO:0000313" key="9">
    <source>
        <dbReference type="EMBL" id="PQJ97094.1"/>
    </source>
</evidence>
<dbReference type="OrthoDB" id="9795292at2"/>
<proteinExistence type="predicted"/>
<evidence type="ECO:0000256" key="1">
    <source>
        <dbReference type="ARBA" id="ARBA00004651"/>
    </source>
</evidence>
<evidence type="ECO:0000256" key="4">
    <source>
        <dbReference type="ARBA" id="ARBA00022989"/>
    </source>
</evidence>
<keyword evidence="3 7" id="KW-0812">Transmembrane</keyword>
<evidence type="ECO:0000256" key="5">
    <source>
        <dbReference type="ARBA" id="ARBA00023136"/>
    </source>
</evidence>
<dbReference type="GO" id="GO:0004713">
    <property type="term" value="F:protein tyrosine kinase activity"/>
    <property type="evidence" value="ECO:0007669"/>
    <property type="project" value="TreeGrafter"/>
</dbReference>
<comment type="caution">
    <text evidence="9">The sequence shown here is derived from an EMBL/GenBank/DDBJ whole genome shotgun (WGS) entry which is preliminary data.</text>
</comment>